<reference evidence="1" key="1">
    <citation type="journal article" date="2023" name="Plant J.">
        <title>Genome sequences and population genomics provide insights into the demographic history, inbreeding, and mutation load of two 'living fossil' tree species of Dipteronia.</title>
        <authorList>
            <person name="Feng Y."/>
            <person name="Comes H.P."/>
            <person name="Chen J."/>
            <person name="Zhu S."/>
            <person name="Lu R."/>
            <person name="Zhang X."/>
            <person name="Li P."/>
            <person name="Qiu J."/>
            <person name="Olsen K.M."/>
            <person name="Qiu Y."/>
        </authorList>
    </citation>
    <scope>NUCLEOTIDE SEQUENCE</scope>
    <source>
        <strain evidence="1">NBL</strain>
    </source>
</reference>
<organism evidence="1 2">
    <name type="scientific">Dipteronia sinensis</name>
    <dbReference type="NCBI Taxonomy" id="43782"/>
    <lineage>
        <taxon>Eukaryota</taxon>
        <taxon>Viridiplantae</taxon>
        <taxon>Streptophyta</taxon>
        <taxon>Embryophyta</taxon>
        <taxon>Tracheophyta</taxon>
        <taxon>Spermatophyta</taxon>
        <taxon>Magnoliopsida</taxon>
        <taxon>eudicotyledons</taxon>
        <taxon>Gunneridae</taxon>
        <taxon>Pentapetalae</taxon>
        <taxon>rosids</taxon>
        <taxon>malvids</taxon>
        <taxon>Sapindales</taxon>
        <taxon>Sapindaceae</taxon>
        <taxon>Hippocastanoideae</taxon>
        <taxon>Acereae</taxon>
        <taxon>Dipteronia</taxon>
    </lineage>
</organism>
<keyword evidence="2" id="KW-1185">Reference proteome</keyword>
<gene>
    <name evidence="1" type="ORF">Dsin_020493</name>
</gene>
<proteinExistence type="predicted"/>
<sequence>MVLGVDFNTVMNPNERIGVSCNSGSMRSFNSFMLQGNVVDIPLQGIKYTWSNNRDREAWARLDRFLLSPIILLRFSNLVQKGLPRCLSDHNPILIGDLGKANLKRWIKARKLTITMPLEIEMKLEEIVSKAVIDGWTDSLRQNMLDLVDKLCKSFRREDQTWRQKSRINWLKEGDKNTKFFDSVANGRRRRNLIDEMYFEGVKVAD</sequence>
<dbReference type="AlphaFoldDB" id="A0AAE0A9B9"/>
<name>A0AAE0A9B9_9ROSI</name>
<evidence type="ECO:0000313" key="2">
    <source>
        <dbReference type="Proteomes" id="UP001281410"/>
    </source>
</evidence>
<accession>A0AAE0A9B9</accession>
<comment type="caution">
    <text evidence="1">The sequence shown here is derived from an EMBL/GenBank/DDBJ whole genome shotgun (WGS) entry which is preliminary data.</text>
</comment>
<evidence type="ECO:0000313" key="1">
    <source>
        <dbReference type="EMBL" id="KAK3206447.1"/>
    </source>
</evidence>
<protein>
    <submittedName>
        <fullName evidence="1">Uncharacterized protein</fullName>
    </submittedName>
</protein>
<dbReference type="Gene3D" id="3.60.10.10">
    <property type="entry name" value="Endonuclease/exonuclease/phosphatase"/>
    <property type="match status" value="1"/>
</dbReference>
<dbReference type="InterPro" id="IPR036691">
    <property type="entry name" value="Endo/exonu/phosph_ase_sf"/>
</dbReference>
<dbReference type="PANTHER" id="PTHR33710">
    <property type="entry name" value="BNAC02G09200D PROTEIN"/>
    <property type="match status" value="1"/>
</dbReference>
<dbReference type="SUPFAM" id="SSF56219">
    <property type="entry name" value="DNase I-like"/>
    <property type="match status" value="1"/>
</dbReference>
<dbReference type="PANTHER" id="PTHR33710:SF64">
    <property type="entry name" value="ENDONUCLEASE_EXONUCLEASE_PHOSPHATASE DOMAIN-CONTAINING PROTEIN"/>
    <property type="match status" value="1"/>
</dbReference>
<dbReference type="EMBL" id="JANJYJ010000006">
    <property type="protein sequence ID" value="KAK3206447.1"/>
    <property type="molecule type" value="Genomic_DNA"/>
</dbReference>
<dbReference type="Proteomes" id="UP001281410">
    <property type="component" value="Unassembled WGS sequence"/>
</dbReference>